<name>A0A5B8XQG5_9DELT</name>
<dbReference type="AlphaFoldDB" id="A0A5B8XQG5"/>
<proteinExistence type="predicted"/>
<reference evidence="1 2" key="1">
    <citation type="submission" date="2019-08" db="EMBL/GenBank/DDBJ databases">
        <authorList>
            <person name="Liang Q."/>
        </authorList>
    </citation>
    <scope>NUCLEOTIDE SEQUENCE [LARGE SCALE GENOMIC DNA]</scope>
    <source>
        <strain evidence="1 2">V1718</strain>
    </source>
</reference>
<evidence type="ECO:0000313" key="2">
    <source>
        <dbReference type="Proteomes" id="UP000321595"/>
    </source>
</evidence>
<dbReference type="RefSeq" id="WP_146960284.1">
    <property type="nucleotide sequence ID" value="NZ_CP042467.1"/>
</dbReference>
<evidence type="ECO:0000313" key="1">
    <source>
        <dbReference type="EMBL" id="QED28132.1"/>
    </source>
</evidence>
<dbReference type="KEGG" id="bbae:FRD01_13005"/>
<dbReference type="OrthoDB" id="5179643at2"/>
<accession>A0A5B8XQG5</accession>
<sequence>MMTTKNRSAFLTFHDNQIVNRKLIVDALFLEVVPNLTLPVAQIGDLIVLKILASSTERPQDQIDLESLLKVAKDADLDRARWTAELIMQRGTNRERDLVALLRQATGY</sequence>
<gene>
    <name evidence="1" type="ORF">FRD01_13005</name>
</gene>
<keyword evidence="2" id="KW-1185">Reference proteome</keyword>
<dbReference type="EMBL" id="CP042467">
    <property type="protein sequence ID" value="QED28132.1"/>
    <property type="molecule type" value="Genomic_DNA"/>
</dbReference>
<organism evidence="1 2">
    <name type="scientific">Microvenator marinus</name>
    <dbReference type="NCBI Taxonomy" id="2600177"/>
    <lineage>
        <taxon>Bacteria</taxon>
        <taxon>Deltaproteobacteria</taxon>
        <taxon>Bradymonadales</taxon>
        <taxon>Microvenatoraceae</taxon>
        <taxon>Microvenator</taxon>
    </lineage>
</organism>
<protein>
    <submittedName>
        <fullName evidence="1">Uncharacterized protein</fullName>
    </submittedName>
</protein>
<dbReference type="Proteomes" id="UP000321595">
    <property type="component" value="Chromosome"/>
</dbReference>